<protein>
    <submittedName>
        <fullName evidence="2">Uncharacterized conserved protein, DUF4415 family</fullName>
    </submittedName>
</protein>
<reference evidence="2 3" key="1">
    <citation type="submission" date="2016-10" db="EMBL/GenBank/DDBJ databases">
        <authorList>
            <person name="de Groot N.N."/>
        </authorList>
    </citation>
    <scope>NUCLEOTIDE SEQUENCE [LARGE SCALE GENOMIC DNA]</scope>
    <source>
        <strain evidence="2 3">ATCC 35022</strain>
    </source>
</reference>
<dbReference type="RefSeq" id="WP_090876649.1">
    <property type="nucleotide sequence ID" value="NZ_FMXQ01000004.1"/>
</dbReference>
<accession>A0A1G6CEQ4</accession>
<dbReference type="Pfam" id="PF14384">
    <property type="entry name" value="BrnA_antitoxin"/>
    <property type="match status" value="1"/>
</dbReference>
<dbReference type="STRING" id="665467.SAMN02982931_02394"/>
<gene>
    <name evidence="2" type="ORF">SAMN02982931_02394</name>
</gene>
<evidence type="ECO:0000313" key="3">
    <source>
        <dbReference type="Proteomes" id="UP000199071"/>
    </source>
</evidence>
<dbReference type="InterPro" id="IPR025528">
    <property type="entry name" value="BrnA_antitoxin"/>
</dbReference>
<feature type="region of interest" description="Disordered" evidence="1">
    <location>
        <begin position="1"/>
        <end position="34"/>
    </location>
</feature>
<keyword evidence="3" id="KW-1185">Reference proteome</keyword>
<organism evidence="2 3">
    <name type="scientific">Bauldia litoralis</name>
    <dbReference type="NCBI Taxonomy" id="665467"/>
    <lineage>
        <taxon>Bacteria</taxon>
        <taxon>Pseudomonadati</taxon>
        <taxon>Pseudomonadota</taxon>
        <taxon>Alphaproteobacteria</taxon>
        <taxon>Hyphomicrobiales</taxon>
        <taxon>Kaistiaceae</taxon>
        <taxon>Bauldia</taxon>
    </lineage>
</organism>
<evidence type="ECO:0000313" key="2">
    <source>
        <dbReference type="EMBL" id="SDB31360.1"/>
    </source>
</evidence>
<sequence length="102" mass="11663">MSGNKKGIGSDLRSVDAHAIRPEEYDEAPELTDEQLARAEVREAGKVVRRGRPRLDRPKEAVKIRLSQDVLEHFRAGGPGWQTRINESLERTVARQRKAHRR</sequence>
<dbReference type="OrthoDB" id="361944at2"/>
<name>A0A1G6CEQ4_9HYPH</name>
<dbReference type="Proteomes" id="UP000199071">
    <property type="component" value="Unassembled WGS sequence"/>
</dbReference>
<evidence type="ECO:0000256" key="1">
    <source>
        <dbReference type="SAM" id="MobiDB-lite"/>
    </source>
</evidence>
<dbReference type="EMBL" id="FMXQ01000004">
    <property type="protein sequence ID" value="SDB31360.1"/>
    <property type="molecule type" value="Genomic_DNA"/>
</dbReference>
<feature type="compositionally biased region" description="Acidic residues" evidence="1">
    <location>
        <begin position="24"/>
        <end position="33"/>
    </location>
</feature>
<feature type="compositionally biased region" description="Basic and acidic residues" evidence="1">
    <location>
        <begin position="13"/>
        <end position="23"/>
    </location>
</feature>
<dbReference type="AlphaFoldDB" id="A0A1G6CEQ4"/>
<proteinExistence type="predicted"/>